<proteinExistence type="predicted"/>
<evidence type="ECO:0000313" key="2">
    <source>
        <dbReference type="Proteomes" id="UP000241222"/>
    </source>
</evidence>
<dbReference type="EMBL" id="PYMH01000013">
    <property type="protein sequence ID" value="PSU31747.1"/>
    <property type="molecule type" value="Genomic_DNA"/>
</dbReference>
<dbReference type="Proteomes" id="UP000241222">
    <property type="component" value="Unassembled WGS sequence"/>
</dbReference>
<dbReference type="RefSeq" id="WP_107350878.1">
    <property type="nucleotide sequence ID" value="NZ_PYMH01000013.1"/>
</dbReference>
<organism evidence="1 2">
    <name type="scientific">Photobacterium lutimaris</name>
    <dbReference type="NCBI Taxonomy" id="388278"/>
    <lineage>
        <taxon>Bacteria</taxon>
        <taxon>Pseudomonadati</taxon>
        <taxon>Pseudomonadota</taxon>
        <taxon>Gammaproteobacteria</taxon>
        <taxon>Vibrionales</taxon>
        <taxon>Vibrionaceae</taxon>
        <taxon>Photobacterium</taxon>
    </lineage>
</organism>
<evidence type="ECO:0008006" key="3">
    <source>
        <dbReference type="Google" id="ProtNLM"/>
    </source>
</evidence>
<name>A0A2T3ITQ9_9GAMM</name>
<evidence type="ECO:0000313" key="1">
    <source>
        <dbReference type="EMBL" id="PSU31747.1"/>
    </source>
</evidence>
<comment type="caution">
    <text evidence="1">The sequence shown here is derived from an EMBL/GenBank/DDBJ whole genome shotgun (WGS) entry which is preliminary data.</text>
</comment>
<keyword evidence="2" id="KW-1185">Reference proteome</keyword>
<protein>
    <recommendedName>
        <fullName evidence="3">DUF2441 domain-containing protein</fullName>
    </recommendedName>
</protein>
<sequence>MNKFYRAIKIVDREIDAMEVGEVDSQTYNYSATVFSHYDWDEEELDDLAKDLKADPDIKLVTVFEGCAIPWEMLYEIVRREEFEHCPSRTEVIFAFTNPDSAVSWARRPGQTSRYLIVELIPVEKAINSTGWHKFDTNHAWLDKATEECSFREAREYIRNYWLQTPYHELYSSPESLLTGKFAIKVYKSPSTTVVANQENDNKHR</sequence>
<gene>
    <name evidence="1" type="ORF">C9I99_21420</name>
</gene>
<reference evidence="1 2" key="1">
    <citation type="submission" date="2018-03" db="EMBL/GenBank/DDBJ databases">
        <title>Whole genome sequencing of Histamine producing bacteria.</title>
        <authorList>
            <person name="Butler K."/>
        </authorList>
    </citation>
    <scope>NUCLEOTIDE SEQUENCE [LARGE SCALE GENOMIC DNA]</scope>
    <source>
        <strain evidence="1 2">JCM 13586</strain>
    </source>
</reference>
<accession>A0A2T3ITQ9</accession>
<dbReference type="AlphaFoldDB" id="A0A2T3ITQ9"/>
<dbReference type="SUPFAM" id="SSF56399">
    <property type="entry name" value="ADP-ribosylation"/>
    <property type="match status" value="1"/>
</dbReference>